<evidence type="ECO:0000313" key="2">
    <source>
        <dbReference type="Proteomes" id="UP000605848"/>
    </source>
</evidence>
<dbReference type="RefSeq" id="WP_202065444.1">
    <property type="nucleotide sequence ID" value="NZ_JAEQMY010000122.1"/>
</dbReference>
<keyword evidence="2" id="KW-1185">Reference proteome</keyword>
<reference evidence="1" key="1">
    <citation type="submission" date="2021-01" db="EMBL/GenBank/DDBJ databases">
        <title>Microvirga sp.</title>
        <authorList>
            <person name="Kim M.K."/>
        </authorList>
    </citation>
    <scope>NUCLEOTIDE SEQUENCE</scope>
    <source>
        <strain evidence="1">5420S-16</strain>
    </source>
</reference>
<evidence type="ECO:0000313" key="1">
    <source>
        <dbReference type="EMBL" id="MBL0407885.1"/>
    </source>
</evidence>
<name>A0A936ZKU8_9HYPH</name>
<comment type="caution">
    <text evidence="1">The sequence shown here is derived from an EMBL/GenBank/DDBJ whole genome shotgun (WGS) entry which is preliminary data.</text>
</comment>
<dbReference type="AlphaFoldDB" id="A0A936ZKU8"/>
<protein>
    <submittedName>
        <fullName evidence="1">Uncharacterized protein</fullName>
    </submittedName>
</protein>
<gene>
    <name evidence="1" type="ORF">JKG68_28700</name>
</gene>
<accession>A0A936ZKU8</accession>
<dbReference type="Proteomes" id="UP000605848">
    <property type="component" value="Unassembled WGS sequence"/>
</dbReference>
<dbReference type="EMBL" id="JAEQMY010000122">
    <property type="protein sequence ID" value="MBL0407885.1"/>
    <property type="molecule type" value="Genomic_DNA"/>
</dbReference>
<proteinExistence type="predicted"/>
<organism evidence="1 2">
    <name type="scientific">Microvirga aerilata</name>
    <dbReference type="NCBI Taxonomy" id="670292"/>
    <lineage>
        <taxon>Bacteria</taxon>
        <taxon>Pseudomonadati</taxon>
        <taxon>Pseudomonadota</taxon>
        <taxon>Alphaproteobacteria</taxon>
        <taxon>Hyphomicrobiales</taxon>
        <taxon>Methylobacteriaceae</taxon>
        <taxon>Microvirga</taxon>
    </lineage>
</organism>
<sequence length="68" mass="7798">MNRAIPKRLESLEQQVPKNTDKWHTIMVASDEEEEQQTAALKASPKWAEGDNLMVIRLVGVEVPERVR</sequence>